<keyword evidence="1 2" id="KW-0378">Hydrolase</keyword>
<organism evidence="3">
    <name type="scientific">Caldithrix abyssi</name>
    <dbReference type="NCBI Taxonomy" id="187145"/>
    <lineage>
        <taxon>Bacteria</taxon>
        <taxon>Pseudomonadati</taxon>
        <taxon>Calditrichota</taxon>
        <taxon>Calditrichia</taxon>
        <taxon>Calditrichales</taxon>
        <taxon>Calditrichaceae</taxon>
        <taxon>Caldithrix</taxon>
    </lineage>
</organism>
<sequence>MSRNIRCFFAIELPPELKERIAAFLSELKKQASGVKWVKSDALHITLKFMGNQPPERVDKLVTTLLSNPLSVDGFGIRVEGFGAFPNKRRPRVFWLGVESLPRTPLYSLFEQLEQQLEPLGFERENRRFSPHLTLGRVKTPADFDRLWNWAEENPFRTFQFEVESFVLMQSILKPSGAEYKLLQKYPLHTI</sequence>
<dbReference type="EMBL" id="DRQG01000020">
    <property type="protein sequence ID" value="HGY54467.1"/>
    <property type="molecule type" value="Genomic_DNA"/>
</dbReference>
<name>A0A7V4WUJ5_CALAY</name>
<evidence type="ECO:0000256" key="1">
    <source>
        <dbReference type="ARBA" id="ARBA00022801"/>
    </source>
</evidence>
<dbReference type="AlphaFoldDB" id="A0A7V4WUJ5"/>
<dbReference type="HAMAP" id="MF_01940">
    <property type="entry name" value="RNA_CPDase"/>
    <property type="match status" value="1"/>
</dbReference>
<dbReference type="SUPFAM" id="SSF55144">
    <property type="entry name" value="LigT-like"/>
    <property type="match status" value="1"/>
</dbReference>
<dbReference type="PANTHER" id="PTHR35561:SF1">
    <property type="entry name" value="RNA 2',3'-CYCLIC PHOSPHODIESTERASE"/>
    <property type="match status" value="1"/>
</dbReference>
<feature type="short sequence motif" description="HXTX 2" evidence="2">
    <location>
        <begin position="132"/>
        <end position="135"/>
    </location>
</feature>
<dbReference type="NCBIfam" id="TIGR02258">
    <property type="entry name" value="2_5_ligase"/>
    <property type="match status" value="1"/>
</dbReference>
<dbReference type="Gene3D" id="3.90.1140.10">
    <property type="entry name" value="Cyclic phosphodiesterase"/>
    <property type="match status" value="1"/>
</dbReference>
<evidence type="ECO:0000313" key="3">
    <source>
        <dbReference type="EMBL" id="HGY54467.1"/>
    </source>
</evidence>
<dbReference type="GO" id="GO:0004113">
    <property type="term" value="F:2',3'-cyclic-nucleotide 3'-phosphodiesterase activity"/>
    <property type="evidence" value="ECO:0007669"/>
    <property type="project" value="InterPro"/>
</dbReference>
<proteinExistence type="inferred from homology"/>
<comment type="caution">
    <text evidence="3">The sequence shown here is derived from an EMBL/GenBank/DDBJ whole genome shotgun (WGS) entry which is preliminary data.</text>
</comment>
<dbReference type="InterPro" id="IPR009097">
    <property type="entry name" value="Cyclic_Pdiesterase"/>
</dbReference>
<dbReference type="Pfam" id="PF13563">
    <property type="entry name" value="2_5_RNA_ligase2"/>
    <property type="match status" value="1"/>
</dbReference>
<comment type="catalytic activity">
    <reaction evidence="2">
        <text>a 3'-end 2',3'-cyclophospho-ribonucleotide-RNA + H2O = a 3'-end 2'-phospho-ribonucleotide-RNA + H(+)</text>
        <dbReference type="Rhea" id="RHEA:11828"/>
        <dbReference type="Rhea" id="RHEA-COMP:10464"/>
        <dbReference type="Rhea" id="RHEA-COMP:17353"/>
        <dbReference type="ChEBI" id="CHEBI:15377"/>
        <dbReference type="ChEBI" id="CHEBI:15378"/>
        <dbReference type="ChEBI" id="CHEBI:83064"/>
        <dbReference type="ChEBI" id="CHEBI:173113"/>
        <dbReference type="EC" id="3.1.4.58"/>
    </reaction>
</comment>
<gene>
    <name evidence="3" type="primary">thpR</name>
    <name evidence="3" type="ORF">ENK44_02070</name>
</gene>
<dbReference type="Proteomes" id="UP000885779">
    <property type="component" value="Unassembled WGS sequence"/>
</dbReference>
<protein>
    <recommendedName>
        <fullName evidence="2">RNA 2',3'-cyclic phosphodiesterase</fullName>
        <shortName evidence="2">RNA 2',3'-CPDase</shortName>
        <ecNumber evidence="2">3.1.4.58</ecNumber>
    </recommendedName>
</protein>
<accession>A0A7V4WUJ5</accession>
<comment type="function">
    <text evidence="2">Hydrolyzes RNA 2',3'-cyclic phosphodiester to an RNA 2'-phosphomonoester.</text>
</comment>
<dbReference type="InterPro" id="IPR004175">
    <property type="entry name" value="RNA_CPDase"/>
</dbReference>
<comment type="similarity">
    <text evidence="2">Belongs to the 2H phosphoesterase superfamily. ThpR family.</text>
</comment>
<dbReference type="PANTHER" id="PTHR35561">
    <property type="entry name" value="RNA 2',3'-CYCLIC PHOSPHODIESTERASE"/>
    <property type="match status" value="1"/>
</dbReference>
<feature type="short sequence motif" description="HXTX 1" evidence="2">
    <location>
        <begin position="44"/>
        <end position="47"/>
    </location>
</feature>
<dbReference type="GO" id="GO:0008664">
    <property type="term" value="F:RNA 2',3'-cyclic 3'-phosphodiesterase activity"/>
    <property type="evidence" value="ECO:0007669"/>
    <property type="project" value="UniProtKB-EC"/>
</dbReference>
<evidence type="ECO:0000256" key="2">
    <source>
        <dbReference type="HAMAP-Rule" id="MF_01940"/>
    </source>
</evidence>
<dbReference type="EC" id="3.1.4.58" evidence="2"/>
<feature type="active site" description="Proton donor" evidence="2">
    <location>
        <position position="44"/>
    </location>
</feature>
<reference evidence="3" key="1">
    <citation type="journal article" date="2020" name="mSystems">
        <title>Genome- and Community-Level Interaction Insights into Carbon Utilization and Element Cycling Functions of Hydrothermarchaeota in Hydrothermal Sediment.</title>
        <authorList>
            <person name="Zhou Z."/>
            <person name="Liu Y."/>
            <person name="Xu W."/>
            <person name="Pan J."/>
            <person name="Luo Z.H."/>
            <person name="Li M."/>
        </authorList>
    </citation>
    <scope>NUCLEOTIDE SEQUENCE [LARGE SCALE GENOMIC DNA]</scope>
    <source>
        <strain evidence="3">HyVt-577</strain>
    </source>
</reference>
<feature type="active site" description="Proton acceptor" evidence="2">
    <location>
        <position position="132"/>
    </location>
</feature>